<feature type="domain" description="Protein kinase" evidence="6">
    <location>
        <begin position="1"/>
        <end position="348"/>
    </location>
</feature>
<dbReference type="Gene3D" id="1.10.510.10">
    <property type="entry name" value="Transferase(Phosphotransferase) domain 1"/>
    <property type="match status" value="1"/>
</dbReference>
<evidence type="ECO:0000256" key="2">
    <source>
        <dbReference type="ARBA" id="ARBA00022679"/>
    </source>
</evidence>
<evidence type="ECO:0000256" key="5">
    <source>
        <dbReference type="ARBA" id="ARBA00022840"/>
    </source>
</evidence>
<keyword evidence="4" id="KW-0418">Kinase</keyword>
<dbReference type="Gene3D" id="3.30.200.20">
    <property type="entry name" value="Phosphorylase Kinase, domain 1"/>
    <property type="match status" value="1"/>
</dbReference>
<dbReference type="PANTHER" id="PTHR46485:SF5">
    <property type="entry name" value="CENTER DIVIDER, ISOFORM A"/>
    <property type="match status" value="1"/>
</dbReference>
<dbReference type="AlphaFoldDB" id="A0A9N9I2K0"/>
<dbReference type="OrthoDB" id="10261027at2759"/>
<name>A0A9N9I2K0_9GLOM</name>
<accession>A0A9N9I2K0</accession>
<protein>
    <submittedName>
        <fullName evidence="7">9754_t:CDS:1</fullName>
    </submittedName>
</protein>
<proteinExistence type="predicted"/>
<gene>
    <name evidence="7" type="ORF">CPELLU_LOCUS12751</name>
</gene>
<dbReference type="SUPFAM" id="SSF56112">
    <property type="entry name" value="Protein kinase-like (PK-like)"/>
    <property type="match status" value="1"/>
</dbReference>
<reference evidence="7" key="1">
    <citation type="submission" date="2021-06" db="EMBL/GenBank/DDBJ databases">
        <authorList>
            <person name="Kallberg Y."/>
            <person name="Tangrot J."/>
            <person name="Rosling A."/>
        </authorList>
    </citation>
    <scope>NUCLEOTIDE SEQUENCE</scope>
    <source>
        <strain evidence="7">FL966</strain>
    </source>
</reference>
<keyword evidence="2" id="KW-0808">Transferase</keyword>
<keyword evidence="8" id="KW-1185">Reference proteome</keyword>
<keyword evidence="1" id="KW-0723">Serine/threonine-protein kinase</keyword>
<dbReference type="Pfam" id="PF00069">
    <property type="entry name" value="Pkinase"/>
    <property type="match status" value="1"/>
</dbReference>
<dbReference type="GO" id="GO:0004674">
    <property type="term" value="F:protein serine/threonine kinase activity"/>
    <property type="evidence" value="ECO:0007669"/>
    <property type="project" value="UniProtKB-KW"/>
</dbReference>
<evidence type="ECO:0000256" key="3">
    <source>
        <dbReference type="ARBA" id="ARBA00022741"/>
    </source>
</evidence>
<evidence type="ECO:0000313" key="7">
    <source>
        <dbReference type="EMBL" id="CAG8718649.1"/>
    </source>
</evidence>
<comment type="caution">
    <text evidence="7">The sequence shown here is derived from an EMBL/GenBank/DDBJ whole genome shotgun (WGS) entry which is preliminary data.</text>
</comment>
<keyword evidence="5" id="KW-0067">ATP-binding</keyword>
<organism evidence="7 8">
    <name type="scientific">Cetraspora pellucida</name>
    <dbReference type="NCBI Taxonomy" id="1433469"/>
    <lineage>
        <taxon>Eukaryota</taxon>
        <taxon>Fungi</taxon>
        <taxon>Fungi incertae sedis</taxon>
        <taxon>Mucoromycota</taxon>
        <taxon>Glomeromycotina</taxon>
        <taxon>Glomeromycetes</taxon>
        <taxon>Diversisporales</taxon>
        <taxon>Gigasporaceae</taxon>
        <taxon>Cetraspora</taxon>
    </lineage>
</organism>
<sequence>MSNFRNIAVMSENENDESAISSSKFLTIRNETKDDYLERISKKGLINSFSWDEFDIIEHLRTGCSGEVLKAKWKTRDIVIVLKTVADSEENNQEFKDNQEFTKEYAELGDLRHYLNHSNLDWEQKVNIARQVVWGLFFLHENEILHRDLHTKNVVIKNDESAESSKCGIRVIITDFGLSKVLPRDSTSNQLIGDEWQQPIELQQNESSEPVYNDEDIDIDVTYDEKTELPQILISETEYRENMHYNLVDECQLNGQRKSGLQSEHEDEQLDEQLKNERYEKRDNCDGQREDERNDERFFNKVLEMLEQMFDQFSPKELEAIERLPNNKADEIVNLVQSVAHRKKNEKL</sequence>
<dbReference type="InterPro" id="IPR050940">
    <property type="entry name" value="Actin_reg-Ser/Thr_kinase"/>
</dbReference>
<evidence type="ECO:0000256" key="1">
    <source>
        <dbReference type="ARBA" id="ARBA00022527"/>
    </source>
</evidence>
<dbReference type="PROSITE" id="PS50011">
    <property type="entry name" value="PROTEIN_KINASE_DOM"/>
    <property type="match status" value="1"/>
</dbReference>
<evidence type="ECO:0000259" key="6">
    <source>
        <dbReference type="PROSITE" id="PS50011"/>
    </source>
</evidence>
<dbReference type="GO" id="GO:0005524">
    <property type="term" value="F:ATP binding"/>
    <property type="evidence" value="ECO:0007669"/>
    <property type="project" value="UniProtKB-KW"/>
</dbReference>
<evidence type="ECO:0000256" key="4">
    <source>
        <dbReference type="ARBA" id="ARBA00022777"/>
    </source>
</evidence>
<keyword evidence="3" id="KW-0547">Nucleotide-binding</keyword>
<dbReference type="InterPro" id="IPR000719">
    <property type="entry name" value="Prot_kinase_dom"/>
</dbReference>
<dbReference type="Proteomes" id="UP000789759">
    <property type="component" value="Unassembled WGS sequence"/>
</dbReference>
<evidence type="ECO:0000313" key="8">
    <source>
        <dbReference type="Proteomes" id="UP000789759"/>
    </source>
</evidence>
<dbReference type="InterPro" id="IPR011009">
    <property type="entry name" value="Kinase-like_dom_sf"/>
</dbReference>
<dbReference type="PANTHER" id="PTHR46485">
    <property type="entry name" value="LIM DOMAIN KINASE 1"/>
    <property type="match status" value="1"/>
</dbReference>
<dbReference type="EMBL" id="CAJVQA010012682">
    <property type="protein sequence ID" value="CAG8718649.1"/>
    <property type="molecule type" value="Genomic_DNA"/>
</dbReference>